<comment type="caution">
    <text evidence="4">The sequence shown here is derived from an EMBL/GenBank/DDBJ whole genome shotgun (WGS) entry which is preliminary data.</text>
</comment>
<dbReference type="SFLD" id="SFLDG01129">
    <property type="entry name" value="C1.5:_HAD__Beta-PGM__Phosphata"/>
    <property type="match status" value="1"/>
</dbReference>
<dbReference type="RefSeq" id="WP_338199341.1">
    <property type="nucleotide sequence ID" value="NZ_JAEKNR010000049.1"/>
</dbReference>
<dbReference type="InterPro" id="IPR023214">
    <property type="entry name" value="HAD_sf"/>
</dbReference>
<dbReference type="SFLD" id="SFLDS00003">
    <property type="entry name" value="Haloacid_Dehalogenase"/>
    <property type="match status" value="1"/>
</dbReference>
<gene>
    <name evidence="4" type="ORF">JF922_04130</name>
</gene>
<evidence type="ECO:0000313" key="4">
    <source>
        <dbReference type="EMBL" id="MBJ7597261.1"/>
    </source>
</evidence>
<dbReference type="AlphaFoldDB" id="A0A934N657"/>
<dbReference type="Gene3D" id="3.40.50.1000">
    <property type="entry name" value="HAD superfamily/HAD-like"/>
    <property type="match status" value="1"/>
</dbReference>
<dbReference type="SUPFAM" id="SSF56784">
    <property type="entry name" value="HAD-like"/>
    <property type="match status" value="1"/>
</dbReference>
<proteinExistence type="predicted"/>
<dbReference type="Proteomes" id="UP000612893">
    <property type="component" value="Unassembled WGS sequence"/>
</dbReference>
<name>A0A934N657_9BACT</name>
<comment type="cofactor">
    <cofactor evidence="1">
        <name>Mg(2+)</name>
        <dbReference type="ChEBI" id="CHEBI:18420"/>
    </cofactor>
</comment>
<keyword evidence="5" id="KW-1185">Reference proteome</keyword>
<dbReference type="InterPro" id="IPR036412">
    <property type="entry name" value="HAD-like_sf"/>
</dbReference>
<reference evidence="4" key="1">
    <citation type="submission" date="2020-10" db="EMBL/GenBank/DDBJ databases">
        <title>Ca. Dormibacterota MAGs.</title>
        <authorList>
            <person name="Montgomery K."/>
        </authorList>
    </citation>
    <scope>NUCLEOTIDE SEQUENCE [LARGE SCALE GENOMIC DNA]</scope>
    <source>
        <strain evidence="4">SC8812_S17_10</strain>
    </source>
</reference>
<keyword evidence="2 4" id="KW-0378">Hydrolase</keyword>
<dbReference type="GO" id="GO:0016787">
    <property type="term" value="F:hydrolase activity"/>
    <property type="evidence" value="ECO:0007669"/>
    <property type="project" value="UniProtKB-KW"/>
</dbReference>
<evidence type="ECO:0000256" key="1">
    <source>
        <dbReference type="ARBA" id="ARBA00001946"/>
    </source>
</evidence>
<organism evidence="4 5">
    <name type="scientific">Candidatus Nephthysia bennettiae</name>
    <dbReference type="NCBI Taxonomy" id="3127016"/>
    <lineage>
        <taxon>Bacteria</taxon>
        <taxon>Bacillati</taxon>
        <taxon>Candidatus Dormiibacterota</taxon>
        <taxon>Candidatus Dormibacteria</taxon>
        <taxon>Candidatus Dormibacterales</taxon>
        <taxon>Candidatus Dormibacteraceae</taxon>
        <taxon>Candidatus Nephthysia</taxon>
    </lineage>
</organism>
<evidence type="ECO:0000256" key="2">
    <source>
        <dbReference type="ARBA" id="ARBA00022801"/>
    </source>
</evidence>
<evidence type="ECO:0000256" key="3">
    <source>
        <dbReference type="ARBA" id="ARBA00022842"/>
    </source>
</evidence>
<dbReference type="Pfam" id="PF00702">
    <property type="entry name" value="Hydrolase"/>
    <property type="match status" value="1"/>
</dbReference>
<dbReference type="InterPro" id="IPR006439">
    <property type="entry name" value="HAD-SF_hydro_IA"/>
</dbReference>
<dbReference type="GO" id="GO:0044281">
    <property type="term" value="P:small molecule metabolic process"/>
    <property type="evidence" value="ECO:0007669"/>
    <property type="project" value="UniProtKB-ARBA"/>
</dbReference>
<dbReference type="PANTHER" id="PTHR46470">
    <property type="entry name" value="N-ACYLNEURAMINATE-9-PHOSPHATASE"/>
    <property type="match status" value="1"/>
</dbReference>
<keyword evidence="3" id="KW-0460">Magnesium</keyword>
<sequence length="237" mass="27068">MVRAVIFDYGLTLVTFQYPRLELLRLLEAVRRWLGPDAPDPETLMRTVLEPLEEELARMGEDEVDYLLLYESAWRRAGLDVPRQTLWQILDLEQLCWDRALHLAEDAHCTLDELRSRGFQTAIASNAPFPPPMMHRQLRHHGFARRVDAAVFSSEVGRRKPAPELYRAALDLLRVEPAEALYVGDRVVEDYEGPRRLGMRAILCTELARNPPPPGVPAVGRLSELLELEELRGGRPS</sequence>
<dbReference type="NCBIfam" id="TIGR01549">
    <property type="entry name" value="HAD-SF-IA-v1"/>
    <property type="match status" value="1"/>
</dbReference>
<dbReference type="EMBL" id="JAEKNR010000049">
    <property type="protein sequence ID" value="MBJ7597261.1"/>
    <property type="molecule type" value="Genomic_DNA"/>
</dbReference>
<dbReference type="InterPro" id="IPR051400">
    <property type="entry name" value="HAD-like_hydrolase"/>
</dbReference>
<evidence type="ECO:0000313" key="5">
    <source>
        <dbReference type="Proteomes" id="UP000612893"/>
    </source>
</evidence>
<accession>A0A934N657</accession>
<protein>
    <submittedName>
        <fullName evidence="4">HAD family hydrolase</fullName>
    </submittedName>
</protein>
<dbReference type="PRINTS" id="PR00413">
    <property type="entry name" value="HADHALOGNASE"/>
</dbReference>